<sequence>MINKKLSTIVSFLGIVIVIFLIRGGGVYAQALDSRITFNFSQASCNKIDEVLDFVVTRDGVNLQVNSGVVPINFPDESACEPFYEYSVTAPAVSATYTINGRIRGSDGQIYSISQGNRLWQPSSLPEDETVQWQNGVGIEIVPEDSSDPDITLSTLDGSEPTVIDVTKIPISLTSQSADNCLVDIYLYKVGTTEENDYDGSFIRIFEGDVNDFTNGEFDISVSDFYIGTFSVLDIKVVADLTCQGTLIESEELFLEITSQNNVGNDAEVAVYSTSENIEIEFCIDSVDNSTFQCINLPQCDEINACSHSPTNSDFQFTNLFPGEYTIKLSANDVIQEGSFELDSGDKLFIPIRYDIDSNTFIAPDNISLDSVPTTDDRSTGAAKFELIIKDNNEYEVDVKMNGVSKRLTNDNLETTFGPFPNNEYEYTVEGFYGASLDSAGTYESSVTLQANTVTVPIVASGGRLQVGNLTGALPSNQGVGVCNGSLECANCIGRNIDGNPFRTFQEAAQAQIDGTIQYTNSVYVAIGCVDPSQEGITVRLIQIALGISGFVILIRFGQAALLLQKGDPESYSEGGSIAWSALLALIMILFAAVGMQFLGINIFRVLPPGTIEVSE</sequence>
<keyword evidence="1" id="KW-0472">Membrane</keyword>
<protein>
    <submittedName>
        <fullName evidence="2">Uncharacterized protein</fullName>
    </submittedName>
</protein>
<organism evidence="2 3">
    <name type="scientific">Candidatus Dojkabacteria bacterium</name>
    <dbReference type="NCBI Taxonomy" id="2099670"/>
    <lineage>
        <taxon>Bacteria</taxon>
        <taxon>Candidatus Dojkabacteria</taxon>
    </lineage>
</organism>
<name>A0A955RKT8_9BACT</name>
<gene>
    <name evidence="2" type="ORF">KC717_05830</name>
</gene>
<evidence type="ECO:0000313" key="2">
    <source>
        <dbReference type="EMBL" id="MCA9386140.1"/>
    </source>
</evidence>
<evidence type="ECO:0000256" key="1">
    <source>
        <dbReference type="SAM" id="Phobius"/>
    </source>
</evidence>
<keyword evidence="1" id="KW-0812">Transmembrane</keyword>
<reference evidence="2" key="2">
    <citation type="journal article" date="2021" name="Microbiome">
        <title>Successional dynamics and alternative stable states in a saline activated sludge microbial community over 9 years.</title>
        <authorList>
            <person name="Wang Y."/>
            <person name="Ye J."/>
            <person name="Ju F."/>
            <person name="Liu L."/>
            <person name="Boyd J.A."/>
            <person name="Deng Y."/>
            <person name="Parks D.H."/>
            <person name="Jiang X."/>
            <person name="Yin X."/>
            <person name="Woodcroft B.J."/>
            <person name="Tyson G.W."/>
            <person name="Hugenholtz P."/>
            <person name="Polz M.F."/>
            <person name="Zhang T."/>
        </authorList>
    </citation>
    <scope>NUCLEOTIDE SEQUENCE</scope>
    <source>
        <strain evidence="2">HKST-UBA11</strain>
    </source>
</reference>
<proteinExistence type="predicted"/>
<keyword evidence="1" id="KW-1133">Transmembrane helix</keyword>
<evidence type="ECO:0000313" key="3">
    <source>
        <dbReference type="Proteomes" id="UP000754563"/>
    </source>
</evidence>
<accession>A0A955RKT8</accession>
<feature type="transmembrane region" description="Helical" evidence="1">
    <location>
        <begin position="578"/>
        <end position="599"/>
    </location>
</feature>
<dbReference type="AlphaFoldDB" id="A0A955RKT8"/>
<dbReference type="Proteomes" id="UP000754563">
    <property type="component" value="Unassembled WGS sequence"/>
</dbReference>
<reference evidence="2" key="1">
    <citation type="submission" date="2020-04" db="EMBL/GenBank/DDBJ databases">
        <authorList>
            <person name="Zhang T."/>
        </authorList>
    </citation>
    <scope>NUCLEOTIDE SEQUENCE</scope>
    <source>
        <strain evidence="2">HKST-UBA11</strain>
    </source>
</reference>
<dbReference type="EMBL" id="JAGQLH010000085">
    <property type="protein sequence ID" value="MCA9386140.1"/>
    <property type="molecule type" value="Genomic_DNA"/>
</dbReference>
<feature type="transmembrane region" description="Helical" evidence="1">
    <location>
        <begin position="537"/>
        <end position="557"/>
    </location>
</feature>
<comment type="caution">
    <text evidence="2">The sequence shown here is derived from an EMBL/GenBank/DDBJ whole genome shotgun (WGS) entry which is preliminary data.</text>
</comment>